<accession>A0A7I4Z3G7</accession>
<evidence type="ECO:0000313" key="2">
    <source>
        <dbReference type="WBParaSite" id="HCON_00184720-00001"/>
    </source>
</evidence>
<dbReference type="OrthoDB" id="5858872at2759"/>
<dbReference type="WBParaSite" id="HCON_00184720-00001">
    <property type="protein sequence ID" value="HCON_00184720-00001"/>
    <property type="gene ID" value="HCON_00184720"/>
</dbReference>
<name>A0A7I4Z3G7_HAECO</name>
<protein>
    <submittedName>
        <fullName evidence="2">CCHC-type domain-containing protein</fullName>
    </submittedName>
</protein>
<sequence>MSFSSEMQAVVDELDRCDAATILHNLMPMMKAMDAKLDQLLERTASKSSCAFCTVEHNKDNHFTARCSKFPDSVSRTAQASKLHLCVKCLKPEHDLDCGMKCGNCGLDHNSYLCSCRRPHAQQLKRPRN</sequence>
<dbReference type="AlphaFoldDB" id="A0A7I4Z3G7"/>
<reference evidence="2" key="1">
    <citation type="submission" date="2020-12" db="UniProtKB">
        <authorList>
            <consortium name="WormBaseParasite"/>
        </authorList>
    </citation>
    <scope>IDENTIFICATION</scope>
    <source>
        <strain evidence="2">MHco3</strain>
    </source>
</reference>
<evidence type="ECO:0000313" key="1">
    <source>
        <dbReference type="Proteomes" id="UP000025227"/>
    </source>
</evidence>
<proteinExistence type="predicted"/>
<organism evidence="1 2">
    <name type="scientific">Haemonchus contortus</name>
    <name type="common">Barber pole worm</name>
    <dbReference type="NCBI Taxonomy" id="6289"/>
    <lineage>
        <taxon>Eukaryota</taxon>
        <taxon>Metazoa</taxon>
        <taxon>Ecdysozoa</taxon>
        <taxon>Nematoda</taxon>
        <taxon>Chromadorea</taxon>
        <taxon>Rhabditida</taxon>
        <taxon>Rhabditina</taxon>
        <taxon>Rhabditomorpha</taxon>
        <taxon>Strongyloidea</taxon>
        <taxon>Trichostrongylidae</taxon>
        <taxon>Haemonchus</taxon>
    </lineage>
</organism>
<dbReference type="Proteomes" id="UP000025227">
    <property type="component" value="Unplaced"/>
</dbReference>
<keyword evidence="1" id="KW-1185">Reference proteome</keyword>